<name>A0A327KND5_9BRAD</name>
<dbReference type="Pfam" id="PF05016">
    <property type="entry name" value="ParE_toxin"/>
    <property type="match status" value="1"/>
</dbReference>
<keyword evidence="3" id="KW-1185">Reference proteome</keyword>
<keyword evidence="1" id="KW-1277">Toxin-antitoxin system</keyword>
<gene>
    <name evidence="2" type="ORF">CH341_25750</name>
</gene>
<proteinExistence type="predicted"/>
<dbReference type="Gene3D" id="3.30.2310.20">
    <property type="entry name" value="RelE-like"/>
    <property type="match status" value="1"/>
</dbReference>
<reference evidence="2 3" key="1">
    <citation type="submission" date="2017-07" db="EMBL/GenBank/DDBJ databases">
        <title>Draft Genome Sequences of Select Purple Nonsulfur Bacteria.</title>
        <authorList>
            <person name="Lasarre B."/>
            <person name="Mckinlay J.B."/>
        </authorList>
    </citation>
    <scope>NUCLEOTIDE SEQUENCE [LARGE SCALE GENOMIC DNA]</scope>
    <source>
        <strain evidence="2 3">DSM 5909</strain>
    </source>
</reference>
<organism evidence="2 3">
    <name type="scientific">Rhodoplanes roseus</name>
    <dbReference type="NCBI Taxonomy" id="29409"/>
    <lineage>
        <taxon>Bacteria</taxon>
        <taxon>Pseudomonadati</taxon>
        <taxon>Pseudomonadota</taxon>
        <taxon>Alphaproteobacteria</taxon>
        <taxon>Hyphomicrobiales</taxon>
        <taxon>Nitrobacteraceae</taxon>
        <taxon>Rhodoplanes</taxon>
    </lineage>
</organism>
<dbReference type="RefSeq" id="WP_111421859.1">
    <property type="nucleotide sequence ID" value="NZ_NPEX01000286.1"/>
</dbReference>
<evidence type="ECO:0000313" key="3">
    <source>
        <dbReference type="Proteomes" id="UP000249130"/>
    </source>
</evidence>
<accession>A0A327KND5</accession>
<dbReference type="Proteomes" id="UP000249130">
    <property type="component" value="Unassembled WGS sequence"/>
</dbReference>
<dbReference type="AlphaFoldDB" id="A0A327KND5"/>
<protein>
    <submittedName>
        <fullName evidence="2">Plasmid stabilization protein</fullName>
    </submittedName>
</protein>
<dbReference type="SUPFAM" id="SSF143011">
    <property type="entry name" value="RelE-like"/>
    <property type="match status" value="1"/>
</dbReference>
<dbReference type="OrthoDB" id="428094at2"/>
<evidence type="ECO:0000256" key="1">
    <source>
        <dbReference type="ARBA" id="ARBA00022649"/>
    </source>
</evidence>
<dbReference type="EMBL" id="NPEX01000286">
    <property type="protein sequence ID" value="RAI39486.1"/>
    <property type="molecule type" value="Genomic_DNA"/>
</dbReference>
<dbReference type="InterPro" id="IPR007712">
    <property type="entry name" value="RelE/ParE_toxin"/>
</dbReference>
<dbReference type="InterPro" id="IPR035093">
    <property type="entry name" value="RelE/ParE_toxin_dom_sf"/>
</dbReference>
<sequence>MRSIVFTPAATRQWTKLSPAVRARIRARLEAFAATGHGDVKSLKGRAGARLRVGDWRVVFDQDGDTLVVAAVGHRRDVYD</sequence>
<evidence type="ECO:0000313" key="2">
    <source>
        <dbReference type="EMBL" id="RAI39486.1"/>
    </source>
</evidence>
<comment type="caution">
    <text evidence="2">The sequence shown here is derived from an EMBL/GenBank/DDBJ whole genome shotgun (WGS) entry which is preliminary data.</text>
</comment>